<dbReference type="EMBL" id="BONV01000001">
    <property type="protein sequence ID" value="GIG76994.1"/>
    <property type="molecule type" value="Genomic_DNA"/>
</dbReference>
<sequence>MNGKRLPALLSLALLPAIAFGAAQTAEAATHDPGTSSVAETSSGTDLGSNIGANIGTASGTMQDQTRDQMRAPKLDPVDGESTESEESEQSEQQEGNIPEETSREGYMREESVSGTPMQEQSLRDQSEAPIEEPRHRWSEQGE</sequence>
<evidence type="ECO:0000313" key="3">
    <source>
        <dbReference type="EMBL" id="GIG76994.1"/>
    </source>
</evidence>
<evidence type="ECO:0000313" key="4">
    <source>
        <dbReference type="Proteomes" id="UP000630097"/>
    </source>
</evidence>
<evidence type="ECO:0000256" key="1">
    <source>
        <dbReference type="SAM" id="MobiDB-lite"/>
    </source>
</evidence>
<comment type="caution">
    <text evidence="3">The sequence shown here is derived from an EMBL/GenBank/DDBJ whole genome shotgun (WGS) entry which is preliminary data.</text>
</comment>
<feature type="chain" id="PRO_5035278390" description="Secreted protein" evidence="2">
    <location>
        <begin position="29"/>
        <end position="143"/>
    </location>
</feature>
<feature type="compositionally biased region" description="Polar residues" evidence="1">
    <location>
        <begin position="33"/>
        <end position="64"/>
    </location>
</feature>
<evidence type="ECO:0000256" key="2">
    <source>
        <dbReference type="SAM" id="SignalP"/>
    </source>
</evidence>
<feature type="compositionally biased region" description="Basic and acidic residues" evidence="1">
    <location>
        <begin position="65"/>
        <end position="77"/>
    </location>
</feature>
<evidence type="ECO:0008006" key="5">
    <source>
        <dbReference type="Google" id="ProtNLM"/>
    </source>
</evidence>
<name>A0A8J3LSV2_9ACTN</name>
<feature type="signal peptide" evidence="2">
    <location>
        <begin position="1"/>
        <end position="28"/>
    </location>
</feature>
<dbReference type="RefSeq" id="WP_203880526.1">
    <property type="nucleotide sequence ID" value="NZ_BAABHH010000001.1"/>
</dbReference>
<keyword evidence="2" id="KW-0732">Signal</keyword>
<reference evidence="3 4" key="1">
    <citation type="submission" date="2021-01" db="EMBL/GenBank/DDBJ databases">
        <title>Whole genome shotgun sequence of Planotetraspora kaengkrachanensis NBRC 104272.</title>
        <authorList>
            <person name="Komaki H."/>
            <person name="Tamura T."/>
        </authorList>
    </citation>
    <scope>NUCLEOTIDE SEQUENCE [LARGE SCALE GENOMIC DNA]</scope>
    <source>
        <strain evidence="3 4">NBRC 104272</strain>
    </source>
</reference>
<feature type="compositionally biased region" description="Acidic residues" evidence="1">
    <location>
        <begin position="78"/>
        <end position="92"/>
    </location>
</feature>
<organism evidence="3 4">
    <name type="scientific">Planotetraspora kaengkrachanensis</name>
    <dbReference type="NCBI Taxonomy" id="575193"/>
    <lineage>
        <taxon>Bacteria</taxon>
        <taxon>Bacillati</taxon>
        <taxon>Actinomycetota</taxon>
        <taxon>Actinomycetes</taxon>
        <taxon>Streptosporangiales</taxon>
        <taxon>Streptosporangiaceae</taxon>
        <taxon>Planotetraspora</taxon>
    </lineage>
</organism>
<feature type="region of interest" description="Disordered" evidence="1">
    <location>
        <begin position="27"/>
        <end position="143"/>
    </location>
</feature>
<proteinExistence type="predicted"/>
<keyword evidence="4" id="KW-1185">Reference proteome</keyword>
<protein>
    <recommendedName>
        <fullName evidence="5">Secreted protein</fullName>
    </recommendedName>
</protein>
<dbReference type="Proteomes" id="UP000630097">
    <property type="component" value="Unassembled WGS sequence"/>
</dbReference>
<gene>
    <name evidence="3" type="ORF">Pka01_01210</name>
</gene>
<feature type="compositionally biased region" description="Basic and acidic residues" evidence="1">
    <location>
        <begin position="101"/>
        <end position="112"/>
    </location>
</feature>
<accession>A0A8J3LSV2</accession>
<feature type="compositionally biased region" description="Basic and acidic residues" evidence="1">
    <location>
        <begin position="122"/>
        <end position="143"/>
    </location>
</feature>
<dbReference type="AlphaFoldDB" id="A0A8J3LSV2"/>